<feature type="compositionally biased region" description="Basic and acidic residues" evidence="1">
    <location>
        <begin position="1"/>
        <end position="10"/>
    </location>
</feature>
<organism evidence="2 3">
    <name type="scientific">Staurois parvus</name>
    <dbReference type="NCBI Taxonomy" id="386267"/>
    <lineage>
        <taxon>Eukaryota</taxon>
        <taxon>Metazoa</taxon>
        <taxon>Chordata</taxon>
        <taxon>Craniata</taxon>
        <taxon>Vertebrata</taxon>
        <taxon>Euteleostomi</taxon>
        <taxon>Amphibia</taxon>
        <taxon>Batrachia</taxon>
        <taxon>Anura</taxon>
        <taxon>Neobatrachia</taxon>
        <taxon>Ranoidea</taxon>
        <taxon>Ranidae</taxon>
        <taxon>Staurois</taxon>
    </lineage>
</organism>
<evidence type="ECO:0000313" key="2">
    <source>
        <dbReference type="EMBL" id="CAI9613100.1"/>
    </source>
</evidence>
<evidence type="ECO:0000313" key="3">
    <source>
        <dbReference type="Proteomes" id="UP001162483"/>
    </source>
</evidence>
<protein>
    <submittedName>
        <fullName evidence="2">Uncharacterized protein</fullName>
    </submittedName>
</protein>
<evidence type="ECO:0000256" key="1">
    <source>
        <dbReference type="SAM" id="MobiDB-lite"/>
    </source>
</evidence>
<name>A0ABN9GUR1_9NEOB</name>
<reference evidence="2" key="1">
    <citation type="submission" date="2023-05" db="EMBL/GenBank/DDBJ databases">
        <authorList>
            <person name="Stuckert A."/>
        </authorList>
    </citation>
    <scope>NUCLEOTIDE SEQUENCE</scope>
</reference>
<keyword evidence="3" id="KW-1185">Reference proteome</keyword>
<dbReference type="PANTHER" id="PTHR21963:SF1">
    <property type="entry name" value="SPERM-ASSOCIATED ANTIGEN 17"/>
    <property type="match status" value="1"/>
</dbReference>
<sequence>GRHGKEDRGRPSTSPEDDPAAFSREKRFFECPSVRKMLREGQPFGDAEVQDVSIADGGGRETPQTDLTDIQRTRRRCLSDWCYSENFHPMLLIQVLQEAAESYRCIDSYYHTQDNSLFIVLHNPANPYRQSQESWDMALHSNVSFRNYLELVADSISNWVQDEEATYRERLER</sequence>
<dbReference type="InterPro" id="IPR026173">
    <property type="entry name" value="SPAG17"/>
</dbReference>
<accession>A0ABN9GUR1</accession>
<proteinExistence type="predicted"/>
<dbReference type="EMBL" id="CATNWA010019423">
    <property type="protein sequence ID" value="CAI9613100.1"/>
    <property type="molecule type" value="Genomic_DNA"/>
</dbReference>
<feature type="non-terminal residue" evidence="2">
    <location>
        <position position="173"/>
    </location>
</feature>
<gene>
    <name evidence="2" type="ORF">SPARVUS_LOCUS14835854</name>
</gene>
<dbReference type="Proteomes" id="UP001162483">
    <property type="component" value="Unassembled WGS sequence"/>
</dbReference>
<dbReference type="PANTHER" id="PTHR21963">
    <property type="entry name" value="PF6"/>
    <property type="match status" value="1"/>
</dbReference>
<feature type="region of interest" description="Disordered" evidence="1">
    <location>
        <begin position="1"/>
        <end position="25"/>
    </location>
</feature>
<comment type="caution">
    <text evidence="2">The sequence shown here is derived from an EMBL/GenBank/DDBJ whole genome shotgun (WGS) entry which is preliminary data.</text>
</comment>
<feature type="non-terminal residue" evidence="2">
    <location>
        <position position="1"/>
    </location>
</feature>